<feature type="transmembrane region" description="Helical" evidence="1">
    <location>
        <begin position="263"/>
        <end position="281"/>
    </location>
</feature>
<evidence type="ECO:0000313" key="2">
    <source>
        <dbReference type="EMBL" id="CAF2059015.1"/>
    </source>
</evidence>
<proteinExistence type="predicted"/>
<dbReference type="AlphaFoldDB" id="A0A816Q9N7"/>
<protein>
    <submittedName>
        <fullName evidence="2">(rape) hypothetical protein</fullName>
    </submittedName>
</protein>
<keyword evidence="1" id="KW-0472">Membrane</keyword>
<dbReference type="EMBL" id="HG994370">
    <property type="protein sequence ID" value="CAF2059015.1"/>
    <property type="molecule type" value="Genomic_DNA"/>
</dbReference>
<organism evidence="2">
    <name type="scientific">Brassica napus</name>
    <name type="common">Rape</name>
    <dbReference type="NCBI Taxonomy" id="3708"/>
    <lineage>
        <taxon>Eukaryota</taxon>
        <taxon>Viridiplantae</taxon>
        <taxon>Streptophyta</taxon>
        <taxon>Embryophyta</taxon>
        <taxon>Tracheophyta</taxon>
        <taxon>Spermatophyta</taxon>
        <taxon>Magnoliopsida</taxon>
        <taxon>eudicotyledons</taxon>
        <taxon>Gunneridae</taxon>
        <taxon>Pentapetalae</taxon>
        <taxon>rosids</taxon>
        <taxon>malvids</taxon>
        <taxon>Brassicales</taxon>
        <taxon>Brassicaceae</taxon>
        <taxon>Brassiceae</taxon>
        <taxon>Brassica</taxon>
    </lineage>
</organism>
<gene>
    <name evidence="2" type="ORF">DARMORV10_C06P23680.1</name>
</gene>
<feature type="transmembrane region" description="Helical" evidence="1">
    <location>
        <begin position="238"/>
        <end position="257"/>
    </location>
</feature>
<reference evidence="2" key="1">
    <citation type="submission" date="2021-01" db="EMBL/GenBank/DDBJ databases">
        <authorList>
            <consortium name="Genoscope - CEA"/>
            <person name="William W."/>
        </authorList>
    </citation>
    <scope>NUCLEOTIDE SEQUENCE</scope>
</reference>
<sequence>MTSLTESYDKWFWVDFVIPLRIQYGNVGFQSHCLNSTIVSFSNSVKYIQRIVARHRGTGSSAASTSIPLWLIVKSIASPPPHRLIISIPFERCWYSTDTCFGLNQNHLWSLNLPIVINLSHHSSSKASCLSTFRRRPSVQRVHLAQSRDVVPKLPLFVHPSQVNRVFISSDFVIGAIRFQGPSYLFVNVKSRIFILFGSVEIHIVSSWSLDVGARAVHARSTSFQTLPFGLINVGSDYFMLMVVTYSGIHLMFPTVLQWTSKTLSFSFVITCFMFCFMMFIKPSRIPSGSYLVTDEHSSGLGGGAWWWRLAPPSRSGLDLLRSENVGVSEVKSRSQVRFSSLESWRFTASLPMALSASECSVPRRQALRLAIDLARARVASLGVWSLAVFAVRYGRLWPSRGSLVDLPLIRLPCPVSRFPDLL</sequence>
<dbReference type="Proteomes" id="UP001295469">
    <property type="component" value="Chromosome C06"/>
</dbReference>
<name>A0A816Q9N7_BRANA</name>
<keyword evidence="1" id="KW-0812">Transmembrane</keyword>
<evidence type="ECO:0000256" key="1">
    <source>
        <dbReference type="SAM" id="Phobius"/>
    </source>
</evidence>
<accession>A0A816Q9N7</accession>
<keyword evidence="1" id="KW-1133">Transmembrane helix</keyword>